<comment type="caution">
    <text evidence="2">The sequence shown here is derived from an EMBL/GenBank/DDBJ whole genome shotgun (WGS) entry which is preliminary data.</text>
</comment>
<dbReference type="Gene3D" id="3.40.50.2000">
    <property type="entry name" value="Glycogen Phosphorylase B"/>
    <property type="match status" value="2"/>
</dbReference>
<dbReference type="CDD" id="cd03808">
    <property type="entry name" value="GT4_CapM-like"/>
    <property type="match status" value="1"/>
</dbReference>
<proteinExistence type="predicted"/>
<dbReference type="GO" id="GO:0102335">
    <property type="term" value="F:N,N'-diacetylbacillosaminyl-diphospho-undecaprenol alpha-1,3-N-acetylgalactosaminyltransferase activity"/>
    <property type="evidence" value="ECO:0007669"/>
    <property type="project" value="UniProtKB-EC"/>
</dbReference>
<accession>A0ABN8E8X6</accession>
<keyword evidence="3" id="KW-1185">Reference proteome</keyword>
<dbReference type="Proteomes" id="UP000838748">
    <property type="component" value="Unassembled WGS sequence"/>
</dbReference>
<name>A0ABN8E8X6_9VIBR</name>
<organism evidence="2 3">
    <name type="scientific">Vibrio marisflavi CECT 7928</name>
    <dbReference type="NCBI Taxonomy" id="634439"/>
    <lineage>
        <taxon>Bacteria</taxon>
        <taxon>Pseudomonadati</taxon>
        <taxon>Pseudomonadota</taxon>
        <taxon>Gammaproteobacteria</taxon>
        <taxon>Vibrionales</taxon>
        <taxon>Vibrionaceae</taxon>
        <taxon>Vibrio</taxon>
    </lineage>
</organism>
<dbReference type="InterPro" id="IPR028098">
    <property type="entry name" value="Glyco_trans_4-like_N"/>
</dbReference>
<evidence type="ECO:0000259" key="1">
    <source>
        <dbReference type="Pfam" id="PF13477"/>
    </source>
</evidence>
<keyword evidence="2" id="KW-0328">Glycosyltransferase</keyword>
<dbReference type="Pfam" id="PF13692">
    <property type="entry name" value="Glyco_trans_1_4"/>
    <property type="match status" value="1"/>
</dbReference>
<dbReference type="Pfam" id="PF13477">
    <property type="entry name" value="Glyco_trans_4_2"/>
    <property type="match status" value="1"/>
</dbReference>
<dbReference type="SUPFAM" id="SSF53756">
    <property type="entry name" value="UDP-Glycosyltransferase/glycogen phosphorylase"/>
    <property type="match status" value="1"/>
</dbReference>
<dbReference type="PANTHER" id="PTHR12526">
    <property type="entry name" value="GLYCOSYLTRANSFERASE"/>
    <property type="match status" value="1"/>
</dbReference>
<dbReference type="EC" id="2.4.1.290" evidence="2"/>
<gene>
    <name evidence="2" type="primary">pglA</name>
    <name evidence="2" type="ORF">VMF7928_03808</name>
</gene>
<dbReference type="PANTHER" id="PTHR12526:SF638">
    <property type="entry name" value="SPORE COAT PROTEIN SA"/>
    <property type="match status" value="1"/>
</dbReference>
<feature type="domain" description="Glycosyltransferase subfamily 4-like N-terminal" evidence="1">
    <location>
        <begin position="4"/>
        <end position="157"/>
    </location>
</feature>
<dbReference type="EMBL" id="CAKLDM010000002">
    <property type="protein sequence ID" value="CAH0541750.1"/>
    <property type="molecule type" value="Genomic_DNA"/>
</dbReference>
<dbReference type="RefSeq" id="WP_237363254.1">
    <property type="nucleotide sequence ID" value="NZ_CAKLDM010000002.1"/>
</dbReference>
<protein>
    <submittedName>
        <fullName evidence="2">N, N'-diacetylbacillosaminyl-diphospho-undecaprenol alpha-1,3-N-acetylgalactosaminyltransferase</fullName>
        <ecNumber evidence="2">2.4.1.290</ecNumber>
    </submittedName>
</protein>
<evidence type="ECO:0000313" key="3">
    <source>
        <dbReference type="Proteomes" id="UP000838748"/>
    </source>
</evidence>
<keyword evidence="2" id="KW-0808">Transferase</keyword>
<sequence>MVFLLISNKAETIVNFRLDLIQDIQSQGKLVHVCAPGLTVASQIGQQLSQKGVIVHSVPIERTGINPFSDVITFVALLKLIRRIRPNEVLSYTIKPVVWGNLASRLLNVKYSYSLITGVGYALASDKSEFKHKLVQYFARGLYRFALQFSHKVFFQNPDDLSLFKELNIIDEETSTAVVNGSGVNLNTFCPTPLPVDGITFVFVGRLLFDKGIREFSQACRALKSKYPLVSFKIAGGVDVNPESIPIEELQSWTDEGFVDYLGEVDDIKGVLAGSSVIVLPSYREGVPRSVLEAMAMGRAVITTDAPGCRETVKDGCNGYLVTPQSADSLANAMEKLIVNPRTIEHMGRASIKLAVDRFDVKKVNRAMLDAIDSVK</sequence>
<reference evidence="2" key="1">
    <citation type="submission" date="2021-11" db="EMBL/GenBank/DDBJ databases">
        <authorList>
            <person name="Rodrigo-Torres L."/>
            <person name="Arahal R. D."/>
            <person name="Lucena T."/>
        </authorList>
    </citation>
    <scope>NUCLEOTIDE SEQUENCE</scope>
    <source>
        <strain evidence="2">CECT 7928</strain>
    </source>
</reference>
<evidence type="ECO:0000313" key="2">
    <source>
        <dbReference type="EMBL" id="CAH0541750.1"/>
    </source>
</evidence>